<keyword evidence="2 6" id="KW-0812">Transmembrane</keyword>
<reference evidence="7" key="1">
    <citation type="submission" date="2019-08" db="EMBL/GenBank/DDBJ databases">
        <title>The improved chromosome-level genome for the pearl oyster Pinctada fucata martensii using PacBio sequencing and Hi-C.</title>
        <authorList>
            <person name="Zheng Z."/>
        </authorList>
    </citation>
    <scope>NUCLEOTIDE SEQUENCE</scope>
    <source>
        <strain evidence="7">ZZ-2019</strain>
        <tissue evidence="7">Adductor muscle</tissue>
    </source>
</reference>
<keyword evidence="5 6" id="KW-0472">Membrane</keyword>
<protein>
    <recommendedName>
        <fullName evidence="9">Cation-dependent mannose-6-phosphate receptor</fullName>
    </recommendedName>
</protein>
<dbReference type="EMBL" id="VSWD01000007">
    <property type="protein sequence ID" value="KAK3097066.1"/>
    <property type="molecule type" value="Genomic_DNA"/>
</dbReference>
<keyword evidence="4 6" id="KW-1133">Transmembrane helix</keyword>
<evidence type="ECO:0000256" key="6">
    <source>
        <dbReference type="SAM" id="Phobius"/>
    </source>
</evidence>
<name>A0AA89C2N8_PINIB</name>
<dbReference type="GO" id="GO:0005802">
    <property type="term" value="C:trans-Golgi network"/>
    <property type="evidence" value="ECO:0007669"/>
    <property type="project" value="TreeGrafter"/>
</dbReference>
<evidence type="ECO:0000256" key="4">
    <source>
        <dbReference type="ARBA" id="ARBA00022989"/>
    </source>
</evidence>
<dbReference type="GO" id="GO:0000139">
    <property type="term" value="C:Golgi membrane"/>
    <property type="evidence" value="ECO:0007669"/>
    <property type="project" value="UniProtKB-SubCell"/>
</dbReference>
<feature type="transmembrane region" description="Helical" evidence="6">
    <location>
        <begin position="12"/>
        <end position="30"/>
    </location>
</feature>
<dbReference type="Pfam" id="PF09451">
    <property type="entry name" value="ATG27"/>
    <property type="match status" value="1"/>
</dbReference>
<organism evidence="7 8">
    <name type="scientific">Pinctada imbricata</name>
    <name type="common">Atlantic pearl-oyster</name>
    <name type="synonym">Pinctada martensii</name>
    <dbReference type="NCBI Taxonomy" id="66713"/>
    <lineage>
        <taxon>Eukaryota</taxon>
        <taxon>Metazoa</taxon>
        <taxon>Spiralia</taxon>
        <taxon>Lophotrochozoa</taxon>
        <taxon>Mollusca</taxon>
        <taxon>Bivalvia</taxon>
        <taxon>Autobranchia</taxon>
        <taxon>Pteriomorphia</taxon>
        <taxon>Pterioida</taxon>
        <taxon>Pterioidea</taxon>
        <taxon>Pteriidae</taxon>
        <taxon>Pinctada</taxon>
    </lineage>
</organism>
<feature type="transmembrane region" description="Helical" evidence="6">
    <location>
        <begin position="219"/>
        <end position="240"/>
    </location>
</feature>
<keyword evidence="3" id="KW-0732">Signal</keyword>
<evidence type="ECO:0000313" key="7">
    <source>
        <dbReference type="EMBL" id="KAK3097066.1"/>
    </source>
</evidence>
<keyword evidence="8" id="KW-1185">Reference proteome</keyword>
<evidence type="ECO:0000256" key="1">
    <source>
        <dbReference type="ARBA" id="ARBA00004167"/>
    </source>
</evidence>
<dbReference type="InterPro" id="IPR018939">
    <property type="entry name" value="Autophagy-rel_prot_27"/>
</dbReference>
<sequence length="291" mass="31591">MNLDRRAFIIQYPLKLSILPLIISIISIIHNESPVIAEDQCKSPQGIDITILKQGIWSFSSKTGCLGVNTTSPFSNCTISISFCQPLPANWCGQQSNDLSVCVKTFNGTGQNETISYAGGSFNPQPFALDFTIRGGFQATFGATPYTPPGGSATNITSQAMFICNQNSVWSPALIGSINNTIPDIAKPSIVFKDGHSLSMTFEYYGACVTLTPAEKLNLLSAGSVLIIIFFVSLTIYFLFGSVFNYCRGYRGKDVIPQSEFWVDLPVLVADGIIFTCRCGKSESQATYDSI</sequence>
<dbReference type="Proteomes" id="UP001186944">
    <property type="component" value="Unassembled WGS sequence"/>
</dbReference>
<dbReference type="PANTHER" id="PTHR15071">
    <property type="entry name" value="MANNOSE-6-PHOSPHATE RECEPTOR FAMILY MEMBER"/>
    <property type="match status" value="1"/>
</dbReference>
<comment type="caution">
    <text evidence="7">The sequence shown here is derived from an EMBL/GenBank/DDBJ whole genome shotgun (WGS) entry which is preliminary data.</text>
</comment>
<proteinExistence type="predicted"/>
<evidence type="ECO:0008006" key="9">
    <source>
        <dbReference type="Google" id="ProtNLM"/>
    </source>
</evidence>
<evidence type="ECO:0000256" key="2">
    <source>
        <dbReference type="ARBA" id="ARBA00022692"/>
    </source>
</evidence>
<evidence type="ECO:0000256" key="3">
    <source>
        <dbReference type="ARBA" id="ARBA00022729"/>
    </source>
</evidence>
<gene>
    <name evidence="7" type="ORF">FSP39_006078</name>
</gene>
<evidence type="ECO:0000256" key="5">
    <source>
        <dbReference type="ARBA" id="ARBA00023136"/>
    </source>
</evidence>
<dbReference type="PANTHER" id="PTHR15071:SF0">
    <property type="entry name" value="MANNOSE 6-PHOSPHATE RECEPTOR-LIKE PROTEIN 1"/>
    <property type="match status" value="1"/>
</dbReference>
<accession>A0AA89C2N8</accession>
<comment type="subcellular location">
    <subcellularLocation>
        <location evidence="1">Membrane</location>
        <topology evidence="1">Single-pass membrane protein</topology>
    </subcellularLocation>
</comment>
<evidence type="ECO:0000313" key="8">
    <source>
        <dbReference type="Proteomes" id="UP001186944"/>
    </source>
</evidence>
<dbReference type="AlphaFoldDB" id="A0AA89C2N8"/>